<dbReference type="GO" id="GO:0003682">
    <property type="term" value="F:chromatin binding"/>
    <property type="evidence" value="ECO:0007669"/>
    <property type="project" value="TreeGrafter"/>
</dbReference>
<feature type="domain" description="Mab-21-like HhH/H2TH-like" evidence="4">
    <location>
        <begin position="443"/>
        <end position="542"/>
    </location>
</feature>
<feature type="compositionally biased region" description="Basic and acidic residues" evidence="2">
    <location>
        <begin position="37"/>
        <end position="62"/>
    </location>
</feature>
<dbReference type="GO" id="GO:0006144">
    <property type="term" value="P:purine nucleobase metabolic process"/>
    <property type="evidence" value="ECO:0007669"/>
    <property type="project" value="Ensembl"/>
</dbReference>
<evidence type="ECO:0000259" key="3">
    <source>
        <dbReference type="Pfam" id="PF03281"/>
    </source>
</evidence>
<dbReference type="Ensembl" id="ENSFHET00000030998.1">
    <property type="protein sequence ID" value="ENSFHEP00000009936.1"/>
    <property type="gene ID" value="ENSFHEG00000011214.1"/>
</dbReference>
<feature type="compositionally biased region" description="Basic and acidic residues" evidence="2">
    <location>
        <begin position="71"/>
        <end position="81"/>
    </location>
</feature>
<dbReference type="GO" id="GO:0002230">
    <property type="term" value="P:positive regulation of defense response to virus by host"/>
    <property type="evidence" value="ECO:0007669"/>
    <property type="project" value="TreeGrafter"/>
</dbReference>
<dbReference type="GO" id="GO:0005634">
    <property type="term" value="C:nucleus"/>
    <property type="evidence" value="ECO:0007669"/>
    <property type="project" value="TreeGrafter"/>
</dbReference>
<dbReference type="Gene3D" id="3.30.460.90">
    <property type="match status" value="1"/>
</dbReference>
<dbReference type="InterPro" id="IPR046903">
    <property type="entry name" value="Mab-21-like_nuc_Trfase"/>
</dbReference>
<dbReference type="GO" id="GO:0003690">
    <property type="term" value="F:double-stranded DNA binding"/>
    <property type="evidence" value="ECO:0007669"/>
    <property type="project" value="TreeGrafter"/>
</dbReference>
<dbReference type="InterPro" id="IPR046906">
    <property type="entry name" value="Mab-21_HhH/H2TH-like"/>
</dbReference>
<dbReference type="GeneID" id="105917635"/>
<dbReference type="GO" id="GO:0005829">
    <property type="term" value="C:cytosol"/>
    <property type="evidence" value="ECO:0007669"/>
    <property type="project" value="TreeGrafter"/>
</dbReference>
<proteinExistence type="inferred from homology"/>
<sequence>MSGRSRPRTAKSPDFRTKEMKHALKEEKQKKIPKTTKTRDLQKSKHAEEKPPVEETAEEKGAKHLTWGSNEDLRMPTERKITKTCSNRSKSMRKAQEDRLDAQLEIKTTITLPETPKKFSQASLEAPEPQASSQAESQTNSVKVAAKIQGEQLEKAGPRRTSAKNNKAAAEKFNNEECADKDAQKMPKAKADSVLRDTLDKLKIKKKDQSETSKVVNDFIENLRKYLKAETVCFKEVEEPLRTGSYYENLKISDPDEFDIMLPMPVERVDIKPFGTDGAFYTVALKRGGSPLLKFQQNEVLSASEMLKEFREAVKKFAKKFPDPEWKMEPKKRGCPAVTLTREVASATISLDVVLCLKVKSSWPSFTKDGFKIEPWLGTKVKQEYKWEPYYLVPKYEGSGNVESNGVQAKDAWRVSFSHVEKDIMKKHGSEKTCCEKKGASCCRKGCLKLLKHLLHLLKESNSSFDKFCSYHAKTTFLHACCSRTKDGEWEASLLGRCFNLLLQDFEGHLRHRKLQNFFIPGQNLLSALPMKVCSDLADSIRKERENGFPIFVKYLDNPH</sequence>
<protein>
    <submittedName>
        <fullName evidence="5">Cyclic GMP-AMP synthase</fullName>
    </submittedName>
</protein>
<feature type="domain" description="Mab-21-like nucleotidyltransferase" evidence="3">
    <location>
        <begin position="246"/>
        <end position="426"/>
    </location>
</feature>
<comment type="similarity">
    <text evidence="1">Belongs to the mab-21 family.</text>
</comment>
<dbReference type="CTD" id="557043"/>
<dbReference type="GO" id="GO:2000042">
    <property type="term" value="P:negative regulation of double-strand break repair via homologous recombination"/>
    <property type="evidence" value="ECO:0007669"/>
    <property type="project" value="TreeGrafter"/>
</dbReference>
<dbReference type="PANTHER" id="PTHR10656">
    <property type="entry name" value="CELL FATE DETERMINING PROTEIN MAB21-RELATED"/>
    <property type="match status" value="1"/>
</dbReference>
<reference evidence="5" key="1">
    <citation type="submission" date="2025-08" db="UniProtKB">
        <authorList>
            <consortium name="Ensembl"/>
        </authorList>
    </citation>
    <scope>IDENTIFICATION</scope>
</reference>
<accession>A0A3Q2PBB4</accession>
<reference evidence="5" key="2">
    <citation type="submission" date="2025-09" db="UniProtKB">
        <authorList>
            <consortium name="Ensembl"/>
        </authorList>
    </citation>
    <scope>IDENTIFICATION</scope>
</reference>
<feature type="compositionally biased region" description="Polar residues" evidence="2">
    <location>
        <begin position="130"/>
        <end position="142"/>
    </location>
</feature>
<dbReference type="GO" id="GO:0038001">
    <property type="term" value="P:paracrine signaling"/>
    <property type="evidence" value="ECO:0007669"/>
    <property type="project" value="TreeGrafter"/>
</dbReference>
<feature type="compositionally biased region" description="Basic and acidic residues" evidence="2">
    <location>
        <begin position="94"/>
        <end position="104"/>
    </location>
</feature>
<evidence type="ECO:0000259" key="4">
    <source>
        <dbReference type="Pfam" id="PF20266"/>
    </source>
</evidence>
<dbReference type="GO" id="GO:0061501">
    <property type="term" value="F:2',3'-cyclic GMP-AMP synthase activity"/>
    <property type="evidence" value="ECO:0007669"/>
    <property type="project" value="Ensembl"/>
</dbReference>
<feature type="compositionally biased region" description="Basic and acidic residues" evidence="2">
    <location>
        <begin position="11"/>
        <end position="30"/>
    </location>
</feature>
<organism evidence="5 6">
    <name type="scientific">Fundulus heteroclitus</name>
    <name type="common">Killifish</name>
    <name type="synonym">Mummichog</name>
    <dbReference type="NCBI Taxonomy" id="8078"/>
    <lineage>
        <taxon>Eukaryota</taxon>
        <taxon>Metazoa</taxon>
        <taxon>Chordata</taxon>
        <taxon>Craniata</taxon>
        <taxon>Vertebrata</taxon>
        <taxon>Euteleostomi</taxon>
        <taxon>Actinopterygii</taxon>
        <taxon>Neopterygii</taxon>
        <taxon>Teleostei</taxon>
        <taxon>Neoteleostei</taxon>
        <taxon>Acanthomorphata</taxon>
        <taxon>Ovalentaria</taxon>
        <taxon>Atherinomorphae</taxon>
        <taxon>Cyprinodontiformes</taxon>
        <taxon>Fundulidae</taxon>
        <taxon>Fundulus</taxon>
    </lineage>
</organism>
<dbReference type="Pfam" id="PF20266">
    <property type="entry name" value="Mab-21_C"/>
    <property type="match status" value="1"/>
</dbReference>
<dbReference type="STRING" id="8078.ENSFHEP00000009936"/>
<evidence type="ECO:0000313" key="5">
    <source>
        <dbReference type="Ensembl" id="ENSFHEP00000009936.1"/>
    </source>
</evidence>
<feature type="region of interest" description="Disordered" evidence="2">
    <location>
        <begin position="1"/>
        <end position="143"/>
    </location>
</feature>
<dbReference type="Gene3D" id="1.10.1410.40">
    <property type="match status" value="1"/>
</dbReference>
<dbReference type="GO" id="GO:0006974">
    <property type="term" value="P:DNA damage response"/>
    <property type="evidence" value="ECO:0007669"/>
    <property type="project" value="TreeGrafter"/>
</dbReference>
<dbReference type="PANTHER" id="PTHR10656:SF35">
    <property type="entry name" value="CYCLIC GMP-AMP SYNTHASE"/>
    <property type="match status" value="1"/>
</dbReference>
<feature type="compositionally biased region" description="Polar residues" evidence="2">
    <location>
        <begin position="106"/>
        <end position="123"/>
    </location>
</feature>
<dbReference type="GeneTree" id="ENSGT01050000244827"/>
<evidence type="ECO:0000256" key="2">
    <source>
        <dbReference type="SAM" id="MobiDB-lite"/>
    </source>
</evidence>
<dbReference type="SMART" id="SM01265">
    <property type="entry name" value="Mab-21"/>
    <property type="match status" value="1"/>
</dbReference>
<name>A0A3Q2PBB4_FUNHE</name>
<dbReference type="Pfam" id="PF03281">
    <property type="entry name" value="Mab-21"/>
    <property type="match status" value="1"/>
</dbReference>
<dbReference type="FunFam" id="1.10.1410.40:FF:000007">
    <property type="entry name" value="Cyclic GMP-AMP synthase"/>
    <property type="match status" value="1"/>
</dbReference>
<keyword evidence="6" id="KW-1185">Reference proteome</keyword>
<dbReference type="GO" id="GO:0032481">
    <property type="term" value="P:positive regulation of type I interferon production"/>
    <property type="evidence" value="ECO:0007669"/>
    <property type="project" value="TreeGrafter"/>
</dbReference>
<dbReference type="GO" id="GO:0002218">
    <property type="term" value="P:activation of innate immune response"/>
    <property type="evidence" value="ECO:0007669"/>
    <property type="project" value="TreeGrafter"/>
</dbReference>
<dbReference type="GO" id="GO:0035861">
    <property type="term" value="C:site of double-strand break"/>
    <property type="evidence" value="ECO:0007669"/>
    <property type="project" value="TreeGrafter"/>
</dbReference>
<evidence type="ECO:0000256" key="1">
    <source>
        <dbReference type="ARBA" id="ARBA00008307"/>
    </source>
</evidence>
<dbReference type="AlphaFoldDB" id="A0A3Q2PBB4"/>
<dbReference type="Proteomes" id="UP000265000">
    <property type="component" value="Unplaced"/>
</dbReference>
<dbReference type="GO" id="GO:0045087">
    <property type="term" value="P:innate immune response"/>
    <property type="evidence" value="ECO:0007669"/>
    <property type="project" value="Ensembl"/>
</dbReference>
<dbReference type="OrthoDB" id="6054650at2759"/>
<dbReference type="GO" id="GO:0071360">
    <property type="term" value="P:cellular response to exogenous dsRNA"/>
    <property type="evidence" value="ECO:0007669"/>
    <property type="project" value="TreeGrafter"/>
</dbReference>
<evidence type="ECO:0000313" key="6">
    <source>
        <dbReference type="Proteomes" id="UP000265000"/>
    </source>
</evidence>
<dbReference type="InterPro" id="IPR024810">
    <property type="entry name" value="MAB21L/cGLR"/>
</dbReference>